<sequence>MISTGTSPAFGPPISTVSMVSGFFASQATAARDFMVVRPSGYILRAYFR</sequence>
<evidence type="ECO:0000313" key="1">
    <source>
        <dbReference type="EMBL" id="ABX61235.1"/>
    </source>
</evidence>
<gene>
    <name evidence="1" type="ordered locus">BCAN_A0134</name>
</gene>
<name>A9M776_BRUC2</name>
<proteinExistence type="predicted"/>
<organism evidence="1 2">
    <name type="scientific">Brucella canis (strain ATCC 23365 / NCTC 10854 / RM-666)</name>
    <dbReference type="NCBI Taxonomy" id="483179"/>
    <lineage>
        <taxon>Bacteria</taxon>
        <taxon>Pseudomonadati</taxon>
        <taxon>Pseudomonadota</taxon>
        <taxon>Alphaproteobacteria</taxon>
        <taxon>Hyphomicrobiales</taxon>
        <taxon>Brucellaceae</taxon>
        <taxon>Brucella/Ochrobactrum group</taxon>
        <taxon>Brucella</taxon>
    </lineage>
</organism>
<reference evidence="1 2" key="1">
    <citation type="submission" date="2007-10" db="EMBL/GenBank/DDBJ databases">
        <title>Brucella canis ATCC 23365 whole genome shotgun sequencing project.</title>
        <authorList>
            <person name="Setubal J.C."/>
            <person name="Bowns C."/>
            <person name="Boyle S."/>
            <person name="Crasta O.R."/>
            <person name="Czar M.J."/>
            <person name="Dharmanolla C."/>
            <person name="Gillespie J.J."/>
            <person name="Kenyon R.W."/>
            <person name="Lu J."/>
            <person name="Mane S."/>
            <person name="Mohapatra S."/>
            <person name="Nagrani S."/>
            <person name="Purkayastha A."/>
            <person name="Rajasimha H.K."/>
            <person name="Shallom J.M."/>
            <person name="Shallom S."/>
            <person name="Shukla M."/>
            <person name="Snyder E.E."/>
            <person name="Sobral B.W."/>
            <person name="Wattam A.R."/>
            <person name="Will R."/>
            <person name="Williams K."/>
            <person name="Yoo H."/>
            <person name="Bruce D."/>
            <person name="Detter C."/>
            <person name="Munk C."/>
            <person name="Brettin T.S."/>
        </authorList>
    </citation>
    <scope>NUCLEOTIDE SEQUENCE [LARGE SCALE GENOMIC DNA]</scope>
    <source>
        <strain evidence="2">ATCC 23365 / NCTC 10854 / RM-666</strain>
    </source>
</reference>
<dbReference type="KEGG" id="bcs:BCAN_A0134"/>
<dbReference type="EMBL" id="CP000872">
    <property type="protein sequence ID" value="ABX61235.1"/>
    <property type="molecule type" value="Genomic_DNA"/>
</dbReference>
<protein>
    <submittedName>
        <fullName evidence="1">Uncharacterized protein</fullName>
    </submittedName>
</protein>
<dbReference type="AlphaFoldDB" id="A9M776"/>
<dbReference type="HOGENOM" id="CLU_3133091_0_0_5"/>
<dbReference type="Proteomes" id="UP000001385">
    <property type="component" value="Chromosome I"/>
</dbReference>
<evidence type="ECO:0000313" key="2">
    <source>
        <dbReference type="Proteomes" id="UP000001385"/>
    </source>
</evidence>
<accession>A9M776</accession>
<keyword evidence="2" id="KW-1185">Reference proteome</keyword>